<reference evidence="1" key="1">
    <citation type="submission" date="2024-03" db="EMBL/GenBank/DDBJ databases">
        <title>Whole genome sequecning of epiphytes from Marcgravia umbellata leaves.</title>
        <authorList>
            <person name="Kumar G."/>
            <person name="Savka M.A."/>
        </authorList>
    </citation>
    <scope>NUCLEOTIDE SEQUENCE</scope>
    <source>
        <strain evidence="1">RIT_BL5</strain>
    </source>
</reference>
<dbReference type="EMBL" id="JBBKAR010000056">
    <property type="protein sequence ID" value="MEJ8306917.1"/>
    <property type="molecule type" value="Genomic_DNA"/>
</dbReference>
<gene>
    <name evidence="1" type="ORF">WKI47_23675</name>
</gene>
<accession>A0ACC6PJ47</accession>
<protein>
    <submittedName>
        <fullName evidence="1">PAS domain S-box protein</fullName>
    </submittedName>
</protein>
<dbReference type="Proteomes" id="UP001380953">
    <property type="component" value="Unassembled WGS sequence"/>
</dbReference>
<sequence>MKNSFGLLGETFAQSEVYRPLFVHHPDAIYVMNMAGELVYANPATQQITGYAFEEMQSMKLRDLSANREQGRILRYWHAMHTEKRLDFKLEIIRRDGEKRMLSITYVAIEQDGARIGVYAIVKDITEDERRNRKLREQERLYHSLFEYNPAGILSFDAEGRCLSVNPNLEAMTGFSQRELSERSYTDFFAPELSMLLENRFEYALNGHSGNFEAQLLAKDEQRIDVNLTTLPIIVDRQVLGVYMIALDITEWKRQMQRSRELTDQYTSILNAVSEGIYEINREGRSVFINQAGARMLGYEKEEFQNIYNHDLIHHSRSDGSPYPVEECPIYRSMREGIAQEVHGEVFWRKDGSSLLVQYRVNPLFENGEPAGAVVVFKDVTSETEIIRQKNEAQRGLAAKTKFLSLMSHEIRTPLGGVLGMAELMQETELTPEQQDYMEVLLLSGRGLQAVVDRILDFNAAESGNVHFENKPFRARRLIEKSVEAFSVQAEASGVELSLRIADGFPAELVGDEGKLRRIMVGLVGNAIKFTPRGMIEVLAECLLRPRTGQGELARCVLKVEVRDSGIGIPADKIGLLFQPFSQIHSSALDRNYEGTGLGLAICKRWIEQMGGTIWAESQEGAGSVFSFTLPMLCEE</sequence>
<evidence type="ECO:0000313" key="1">
    <source>
        <dbReference type="EMBL" id="MEJ8306917.1"/>
    </source>
</evidence>
<keyword evidence="2" id="KW-1185">Reference proteome</keyword>
<evidence type="ECO:0000313" key="2">
    <source>
        <dbReference type="Proteomes" id="UP001380953"/>
    </source>
</evidence>
<comment type="caution">
    <text evidence="1">The sequence shown here is derived from an EMBL/GenBank/DDBJ whole genome shotgun (WGS) entry which is preliminary data.</text>
</comment>
<organism evidence="1 2">
    <name type="scientific">Saccharibacillus sacchari</name>
    <dbReference type="NCBI Taxonomy" id="456493"/>
    <lineage>
        <taxon>Bacteria</taxon>
        <taxon>Bacillati</taxon>
        <taxon>Bacillota</taxon>
        <taxon>Bacilli</taxon>
        <taxon>Bacillales</taxon>
        <taxon>Paenibacillaceae</taxon>
        <taxon>Saccharibacillus</taxon>
    </lineage>
</organism>
<proteinExistence type="predicted"/>
<name>A0ACC6PJ47_9BACL</name>